<name>A0A1W1Z0Z2_9RHOB</name>
<keyword evidence="4" id="KW-1185">Reference proteome</keyword>
<feature type="signal peptide" evidence="1">
    <location>
        <begin position="1"/>
        <end position="21"/>
    </location>
</feature>
<dbReference type="Proteomes" id="UP000192330">
    <property type="component" value="Unassembled WGS sequence"/>
</dbReference>
<dbReference type="Gene3D" id="1.10.238.10">
    <property type="entry name" value="EF-hand"/>
    <property type="match status" value="1"/>
</dbReference>
<dbReference type="InterPro" id="IPR018247">
    <property type="entry name" value="EF_Hand_1_Ca_BS"/>
</dbReference>
<dbReference type="SUPFAM" id="SSF47473">
    <property type="entry name" value="EF-hand"/>
    <property type="match status" value="1"/>
</dbReference>
<evidence type="ECO:0000256" key="1">
    <source>
        <dbReference type="SAM" id="SignalP"/>
    </source>
</evidence>
<dbReference type="EMBL" id="FWYD01000001">
    <property type="protein sequence ID" value="SMC42066.1"/>
    <property type="molecule type" value="Genomic_DNA"/>
</dbReference>
<dbReference type="GO" id="GO:0005509">
    <property type="term" value="F:calcium ion binding"/>
    <property type="evidence" value="ECO:0007669"/>
    <property type="project" value="InterPro"/>
</dbReference>
<dbReference type="AlphaFoldDB" id="A0A1W1Z0Z2"/>
<feature type="chain" id="PRO_5012461538" evidence="1">
    <location>
        <begin position="22"/>
        <end position="78"/>
    </location>
</feature>
<gene>
    <name evidence="3" type="ORF">SAMN06295998_101131</name>
</gene>
<dbReference type="OrthoDB" id="5470953at2"/>
<proteinExistence type="predicted"/>
<evidence type="ECO:0000313" key="4">
    <source>
        <dbReference type="Proteomes" id="UP000192330"/>
    </source>
</evidence>
<evidence type="ECO:0000259" key="2">
    <source>
        <dbReference type="Pfam" id="PF13202"/>
    </source>
</evidence>
<protein>
    <submittedName>
        <fullName evidence="3">EF hand</fullName>
    </submittedName>
</protein>
<feature type="domain" description="EF-hand" evidence="2">
    <location>
        <begin position="48"/>
        <end position="68"/>
    </location>
</feature>
<sequence>MKLAALTLGTVLALGAAQVHAETMVEDMDASGAYSMEELQAAYPDLTEDGFAQIDTSGDGEVDADELAAAREAGVVAE</sequence>
<organism evidence="3 4">
    <name type="scientific">Primorskyibacter flagellatus</name>
    <dbReference type="NCBI Taxonomy" id="1387277"/>
    <lineage>
        <taxon>Bacteria</taxon>
        <taxon>Pseudomonadati</taxon>
        <taxon>Pseudomonadota</taxon>
        <taxon>Alphaproteobacteria</taxon>
        <taxon>Rhodobacterales</taxon>
        <taxon>Roseobacteraceae</taxon>
        <taxon>Primorskyibacter</taxon>
    </lineage>
</organism>
<dbReference type="PROSITE" id="PS00018">
    <property type="entry name" value="EF_HAND_1"/>
    <property type="match status" value="1"/>
</dbReference>
<dbReference type="STRING" id="1387277.SAMN06295998_101131"/>
<dbReference type="Pfam" id="PF13202">
    <property type="entry name" value="EF-hand_5"/>
    <property type="match status" value="1"/>
</dbReference>
<keyword evidence="1" id="KW-0732">Signal</keyword>
<accession>A0A1W1Z0Z2</accession>
<dbReference type="InterPro" id="IPR011992">
    <property type="entry name" value="EF-hand-dom_pair"/>
</dbReference>
<evidence type="ECO:0000313" key="3">
    <source>
        <dbReference type="EMBL" id="SMC42066.1"/>
    </source>
</evidence>
<dbReference type="RefSeq" id="WP_084349877.1">
    <property type="nucleotide sequence ID" value="NZ_FWYD01000001.1"/>
</dbReference>
<dbReference type="InterPro" id="IPR002048">
    <property type="entry name" value="EF_hand_dom"/>
</dbReference>
<reference evidence="3 4" key="1">
    <citation type="submission" date="2017-04" db="EMBL/GenBank/DDBJ databases">
        <authorList>
            <person name="Afonso C.L."/>
            <person name="Miller P.J."/>
            <person name="Scott M.A."/>
            <person name="Spackman E."/>
            <person name="Goraichik I."/>
            <person name="Dimitrov K.M."/>
            <person name="Suarez D.L."/>
            <person name="Swayne D.E."/>
        </authorList>
    </citation>
    <scope>NUCLEOTIDE SEQUENCE [LARGE SCALE GENOMIC DNA]</scope>
    <source>
        <strain evidence="3 4">CGMCC 1.12644</strain>
    </source>
</reference>